<dbReference type="PANTHER" id="PTHR18034:SF4">
    <property type="entry name" value="NUCLEOLAR MIF4G DOMAIN-CONTAINING PROTEIN 1"/>
    <property type="match status" value="1"/>
</dbReference>
<dbReference type="GO" id="GO:0005730">
    <property type="term" value="C:nucleolus"/>
    <property type="evidence" value="ECO:0007669"/>
    <property type="project" value="UniProtKB-SubCell"/>
</dbReference>
<feature type="domain" description="MI" evidence="5">
    <location>
        <begin position="670"/>
        <end position="807"/>
    </location>
</feature>
<feature type="region of interest" description="Disordered" evidence="4">
    <location>
        <begin position="204"/>
        <end position="328"/>
    </location>
</feature>
<dbReference type="PANTHER" id="PTHR18034">
    <property type="entry name" value="CELL CYCLE CONTROL PROTEIN CWF22-RELATED"/>
    <property type="match status" value="1"/>
</dbReference>
<comment type="similarity">
    <text evidence="2">Belongs to the CWC22 family.</text>
</comment>
<evidence type="ECO:0000256" key="4">
    <source>
        <dbReference type="SAM" id="MobiDB-lite"/>
    </source>
</evidence>
<dbReference type="GO" id="GO:0003723">
    <property type="term" value="F:RNA binding"/>
    <property type="evidence" value="ECO:0007669"/>
    <property type="project" value="InterPro"/>
</dbReference>
<comment type="subcellular location">
    <subcellularLocation>
        <location evidence="1">Nucleus</location>
        <location evidence="1">Nucleolus</location>
    </subcellularLocation>
</comment>
<evidence type="ECO:0000256" key="2">
    <source>
        <dbReference type="ARBA" id="ARBA00006856"/>
    </source>
</evidence>
<feature type="region of interest" description="Disordered" evidence="4">
    <location>
        <begin position="1"/>
        <end position="164"/>
    </location>
</feature>
<dbReference type="PROSITE" id="PS51366">
    <property type="entry name" value="MI"/>
    <property type="match status" value="1"/>
</dbReference>
<dbReference type="EMBL" id="CABFNO020001479">
    <property type="protein sequence ID" value="CAG9991338.1"/>
    <property type="molecule type" value="Genomic_DNA"/>
</dbReference>
<evidence type="ECO:0000313" key="6">
    <source>
        <dbReference type="EMBL" id="CAG9991338.1"/>
    </source>
</evidence>
<comment type="caution">
    <text evidence="6">The sequence shown here is derived from an EMBL/GenBank/DDBJ whole genome shotgun (WGS) entry which is preliminary data.</text>
</comment>
<feature type="compositionally biased region" description="Acidic residues" evidence="4">
    <location>
        <begin position="108"/>
        <end position="143"/>
    </location>
</feature>
<dbReference type="InterPro" id="IPR003890">
    <property type="entry name" value="MIF4G-like_typ-3"/>
</dbReference>
<evidence type="ECO:0000256" key="1">
    <source>
        <dbReference type="ARBA" id="ARBA00004604"/>
    </source>
</evidence>
<dbReference type="GO" id="GO:0042274">
    <property type="term" value="P:ribosomal small subunit biogenesis"/>
    <property type="evidence" value="ECO:0007669"/>
    <property type="project" value="TreeGrafter"/>
</dbReference>
<dbReference type="InterPro" id="IPR016024">
    <property type="entry name" value="ARM-type_fold"/>
</dbReference>
<dbReference type="AlphaFoldDB" id="A0A9N9Y3Z4"/>
<protein>
    <recommendedName>
        <fullName evidence="5">MI domain-containing protein</fullName>
    </recommendedName>
</protein>
<feature type="compositionally biased region" description="Basic and acidic residues" evidence="4">
    <location>
        <begin position="144"/>
        <end position="164"/>
    </location>
</feature>
<feature type="compositionally biased region" description="Basic and acidic residues" evidence="4">
    <location>
        <begin position="43"/>
        <end position="54"/>
    </location>
</feature>
<evidence type="ECO:0000313" key="7">
    <source>
        <dbReference type="Proteomes" id="UP000754883"/>
    </source>
</evidence>
<proteinExistence type="inferred from homology"/>
<dbReference type="InterPro" id="IPR050781">
    <property type="entry name" value="CWC22_splicing_factor"/>
</dbReference>
<keyword evidence="3" id="KW-0539">Nucleus</keyword>
<dbReference type="Pfam" id="PF02854">
    <property type="entry name" value="MIF4G"/>
    <property type="match status" value="1"/>
</dbReference>
<dbReference type="SUPFAM" id="SSF48371">
    <property type="entry name" value="ARM repeat"/>
    <property type="match status" value="1"/>
</dbReference>
<dbReference type="SMART" id="SM00543">
    <property type="entry name" value="MIF4G"/>
    <property type="match status" value="1"/>
</dbReference>
<feature type="compositionally biased region" description="Acidic residues" evidence="4">
    <location>
        <begin position="261"/>
        <end position="316"/>
    </location>
</feature>
<dbReference type="Proteomes" id="UP000754883">
    <property type="component" value="Unassembled WGS sequence"/>
</dbReference>
<organism evidence="6 7">
    <name type="scientific">Clonostachys byssicola</name>
    <dbReference type="NCBI Taxonomy" id="160290"/>
    <lineage>
        <taxon>Eukaryota</taxon>
        <taxon>Fungi</taxon>
        <taxon>Dikarya</taxon>
        <taxon>Ascomycota</taxon>
        <taxon>Pezizomycotina</taxon>
        <taxon>Sordariomycetes</taxon>
        <taxon>Hypocreomycetidae</taxon>
        <taxon>Hypocreales</taxon>
        <taxon>Bionectriaceae</taxon>
        <taxon>Clonostachys</taxon>
    </lineage>
</organism>
<evidence type="ECO:0000256" key="3">
    <source>
        <dbReference type="ARBA" id="ARBA00023242"/>
    </source>
</evidence>
<evidence type="ECO:0000259" key="5">
    <source>
        <dbReference type="PROSITE" id="PS51366"/>
    </source>
</evidence>
<sequence>MASGSVPELQQKIFKRMGIEVPEPKQPRRPGQPRGKFRNQTSSRKEQRRADRNQKKSNRYTRAAPDTGRPSHPRPQNGPRREPARPVSRPAPKPAAKPQGGMRMLADLSEDDELTEGDFEDGDEDDEEMGDWDDEDDQSDDDVADTKARGKEKPAIDKSIPRAVRERLAEDDAAIEEFERKLGIKKGRKSLPKSFVEDGLAALMDDFGEGDVSEGDDDDRKRKRDYDDWLAEKRRKTAPQQSGKGKKPADHEDNSELGSSEGDEADSFGGFSEDDDEGLDDEGLDDEEEGDFDNDEEMGGFSDEGDPFDESDAGEEPETKPRQRENPYVAPTTGAVVAKYVPPSLRRAQGSEGEALMRLRKQVQGLINRLTDANILSIVQSAEELYQNNARGEVTEMLTELILAQVSKPESLPDQFFVLTGGFAAAIYKIIGASFGSHLVRRVVEDFGRQYDNAKAYEGEVAAIPKEASNLLTFLSQLYVFEVVTCKIVFDYMERLLSDLGELNVELLLRICRMGGRLLRRDDPHALKQVSSLLGKEVTKVGQANVSVRTKFMIETINDLKNSKPKAKGLDSAVVSEHVLRMRKRLGELKSQSRRLDGLSPMGISLQDVENADTMGKWWLVGASVPVKPEDAKGAKGNGAAKSSGKNYESDEEDLEFILPDYPKKARAQGLSTPGQIAIFTALLSAGDAEQGYNQYVTLKLKKDEQLEIARVLVQCVGSEPQYNPYYALVAKQAVSNNKVRFALQNRLWQIFRGLGESLFGEEADDDDTADTDRMKDPQRMKNVAQFYASLITDGSLNISILKPLDLPRLGSSCSTFLEWLMIFLLKECKSKNSEKEDARVAKVFGAGRDLPGLSAGIGWFLRKKVRKSKLISSKEAKKLEAVREKAEGAAQAIKMDE</sequence>
<feature type="compositionally biased region" description="Basic and acidic residues" evidence="4">
    <location>
        <begin position="218"/>
        <end position="232"/>
    </location>
</feature>
<reference evidence="6" key="1">
    <citation type="submission" date="2021-10" db="EMBL/GenBank/DDBJ databases">
        <authorList>
            <person name="Piombo E."/>
        </authorList>
    </citation>
    <scope>NUCLEOTIDE SEQUENCE</scope>
</reference>
<accession>A0A9N9Y3Z4</accession>
<feature type="compositionally biased region" description="Acidic residues" evidence="4">
    <location>
        <begin position="206"/>
        <end position="217"/>
    </location>
</feature>
<gene>
    <name evidence="6" type="ORF">CBYS24578_00006149</name>
</gene>
<name>A0A9N9Y3Z4_9HYPO</name>
<dbReference type="OrthoDB" id="361797at2759"/>
<keyword evidence="7" id="KW-1185">Reference proteome</keyword>
<dbReference type="Pfam" id="PF02847">
    <property type="entry name" value="MA3"/>
    <property type="match status" value="1"/>
</dbReference>
<dbReference type="InterPro" id="IPR003891">
    <property type="entry name" value="Initiation_fac_eIF4g_MI"/>
</dbReference>
<dbReference type="Gene3D" id="1.25.40.180">
    <property type="match status" value="1"/>
</dbReference>